<dbReference type="PROSITE" id="PS51257">
    <property type="entry name" value="PROKAR_LIPOPROTEIN"/>
    <property type="match status" value="1"/>
</dbReference>
<proteinExistence type="predicted"/>
<dbReference type="Proteomes" id="UP000183658">
    <property type="component" value="Unassembled WGS sequence"/>
</dbReference>
<reference evidence="3" key="1">
    <citation type="submission" date="2016-10" db="EMBL/GenBank/DDBJ databases">
        <authorList>
            <person name="Varghese N."/>
            <person name="Submissions S."/>
        </authorList>
    </citation>
    <scope>NUCLEOTIDE SEQUENCE [LARGE SCALE GENOMIC DNA]</scope>
    <source>
        <strain evidence="3">DSM 15719</strain>
    </source>
</reference>
<gene>
    <name evidence="2" type="ORF">SAMN05444355_101495</name>
</gene>
<feature type="domain" description="DUF4296" evidence="1">
    <location>
        <begin position="25"/>
        <end position="106"/>
    </location>
</feature>
<organism evidence="2 3">
    <name type="scientific">Flavobacterium frigoris</name>
    <dbReference type="NCBI Taxonomy" id="229204"/>
    <lineage>
        <taxon>Bacteria</taxon>
        <taxon>Pseudomonadati</taxon>
        <taxon>Bacteroidota</taxon>
        <taxon>Flavobacteriia</taxon>
        <taxon>Flavobacteriales</taxon>
        <taxon>Flavobacteriaceae</taxon>
        <taxon>Flavobacterium</taxon>
    </lineage>
</organism>
<dbReference type="RefSeq" id="WP_074720813.1">
    <property type="nucleotide sequence ID" value="NZ_CBCRVS010000002.1"/>
</dbReference>
<dbReference type="EMBL" id="FOFZ01000001">
    <property type="protein sequence ID" value="SEQ13353.1"/>
    <property type="molecule type" value="Genomic_DNA"/>
</dbReference>
<dbReference type="AlphaFoldDB" id="A0A1H9DKQ7"/>
<protein>
    <recommendedName>
        <fullName evidence="1">DUF4296 domain-containing protein</fullName>
    </recommendedName>
</protein>
<sequence length="160" mass="18490">MIKKLLLLTILLGFISCKEDAVNKPDNLIPKDKMIDVIYDLSILDAVKYQIPTSAVTYEISPSKYIYKKFKIDSIQFAQSNIYYASNYIDYKEMYDEVIKRIESKKVVMDSVVKRQEKKEAKAKADSIKRIKPSSIKKDSIVLKKGGIVRKMRRNALQSK</sequence>
<dbReference type="Pfam" id="PF14129">
    <property type="entry name" value="DUF4296"/>
    <property type="match status" value="1"/>
</dbReference>
<name>A0A1H9DKQ7_FLAFI</name>
<evidence type="ECO:0000313" key="3">
    <source>
        <dbReference type="Proteomes" id="UP000183658"/>
    </source>
</evidence>
<evidence type="ECO:0000313" key="2">
    <source>
        <dbReference type="EMBL" id="SEQ13353.1"/>
    </source>
</evidence>
<keyword evidence="3" id="KW-1185">Reference proteome</keyword>
<evidence type="ECO:0000259" key="1">
    <source>
        <dbReference type="Pfam" id="PF14129"/>
    </source>
</evidence>
<dbReference type="OrthoDB" id="1525222at2"/>
<accession>A0A1H9DKQ7</accession>
<dbReference type="InterPro" id="IPR025381">
    <property type="entry name" value="DUF4296"/>
</dbReference>